<accession>A0ABR6ERM9</accession>
<evidence type="ECO:0000256" key="6">
    <source>
        <dbReference type="SAM" id="SignalP"/>
    </source>
</evidence>
<dbReference type="InterPro" id="IPR011990">
    <property type="entry name" value="TPR-like_helical_dom_sf"/>
</dbReference>
<keyword evidence="9" id="KW-1185">Reference proteome</keyword>
<feature type="chain" id="PRO_5047012450" evidence="6">
    <location>
        <begin position="20"/>
        <end position="622"/>
    </location>
</feature>
<evidence type="ECO:0000313" key="8">
    <source>
        <dbReference type="EMBL" id="MBB2147906.1"/>
    </source>
</evidence>
<gene>
    <name evidence="8" type="ORF">GM920_03170</name>
</gene>
<dbReference type="Proteomes" id="UP000636110">
    <property type="component" value="Unassembled WGS sequence"/>
</dbReference>
<protein>
    <submittedName>
        <fullName evidence="8">RagB/SusD family nutrient uptake outer membrane protein</fullName>
    </submittedName>
</protein>
<evidence type="ECO:0000256" key="5">
    <source>
        <dbReference type="ARBA" id="ARBA00023237"/>
    </source>
</evidence>
<evidence type="ECO:0000313" key="9">
    <source>
        <dbReference type="Proteomes" id="UP000636110"/>
    </source>
</evidence>
<evidence type="ECO:0000256" key="2">
    <source>
        <dbReference type="ARBA" id="ARBA00006275"/>
    </source>
</evidence>
<dbReference type="PROSITE" id="PS51257">
    <property type="entry name" value="PROKAR_LIPOPROTEIN"/>
    <property type="match status" value="1"/>
</dbReference>
<keyword evidence="4" id="KW-0472">Membrane</keyword>
<evidence type="ECO:0000256" key="1">
    <source>
        <dbReference type="ARBA" id="ARBA00004442"/>
    </source>
</evidence>
<evidence type="ECO:0000256" key="4">
    <source>
        <dbReference type="ARBA" id="ARBA00023136"/>
    </source>
</evidence>
<name>A0ABR6ERM9_9SPHI</name>
<keyword evidence="5" id="KW-0998">Cell outer membrane</keyword>
<sequence>MKINIKLMVSLAVAGAVFFSSCKKSVLDTEPFNKISEETVWNNKANAETFIFSTYGIMYDYASGPQTDPYTLNTLGFDDIYNGAAPVFNERLDRNSGGNFNNWSTIRRCNQIITKVGASVGISEADKKALIAEGKFLRAMSYYSVARRTGRIVWIDGVLNPDDDLFLPATANPTASYQLIIKDLEDAVADLPATKVSGRANKYTAASFLTEVCLSALAYKNYPAAASVSASDPLLDKVIANAQIVISGGYALENNYGAMFNSENPLSSETVFGIYRKAANTFLSSTPMQLMVPNMNNDRVRQNQGSPLFAATNTVFEAWVQHGPSQNMADDYLVIDQANPTKALPWNQTSQYLAAVDETAVIPTTAIRKAGGETSIKRGMIRPGSTESIWTLTNKGRDARWAASIISDSTKFYGETITTGLRGNADRWIKIDGVGYYLSLSNLYWKKGVYENISPRYINSTPTDYHFVVSRLGRVYLNMAEAYLLKGDVANAVAMFNKTRVTHGKLPASQAATSAEAWTDYKRERRIDLVLENDYYWSLLRWGRYGGDANYGKPSGDKIPELEQLPTVMDISKDRKSFSIVQGSFFSSNNIRVFDNSRRYLFPITQGLIDQNPKFGPQNPGW</sequence>
<dbReference type="SUPFAM" id="SSF48452">
    <property type="entry name" value="TPR-like"/>
    <property type="match status" value="1"/>
</dbReference>
<comment type="subcellular location">
    <subcellularLocation>
        <location evidence="1">Cell outer membrane</location>
    </subcellularLocation>
</comment>
<comment type="caution">
    <text evidence="8">The sequence shown here is derived from an EMBL/GenBank/DDBJ whole genome shotgun (WGS) entry which is preliminary data.</text>
</comment>
<evidence type="ECO:0000256" key="3">
    <source>
        <dbReference type="ARBA" id="ARBA00022729"/>
    </source>
</evidence>
<comment type="similarity">
    <text evidence="2">Belongs to the SusD family.</text>
</comment>
<reference evidence="8 9" key="1">
    <citation type="submission" date="2019-11" db="EMBL/GenBank/DDBJ databases">
        <title>Description of Pedobacter sp. LMG 31462T.</title>
        <authorList>
            <person name="Carlier A."/>
            <person name="Qi S."/>
            <person name="Vandamme P."/>
        </authorList>
    </citation>
    <scope>NUCLEOTIDE SEQUENCE [LARGE SCALE GENOMIC DNA]</scope>
    <source>
        <strain evidence="8 9">LMG 31462</strain>
    </source>
</reference>
<dbReference type="RefSeq" id="WP_182953337.1">
    <property type="nucleotide sequence ID" value="NZ_WNXC01000001.1"/>
</dbReference>
<dbReference type="Pfam" id="PF07980">
    <property type="entry name" value="SusD_RagB"/>
    <property type="match status" value="1"/>
</dbReference>
<feature type="domain" description="RagB/SusD" evidence="7">
    <location>
        <begin position="301"/>
        <end position="622"/>
    </location>
</feature>
<proteinExistence type="inferred from homology"/>
<dbReference type="InterPro" id="IPR012944">
    <property type="entry name" value="SusD_RagB_dom"/>
</dbReference>
<dbReference type="Gene3D" id="1.25.40.390">
    <property type="match status" value="1"/>
</dbReference>
<organism evidence="8 9">
    <name type="scientific">Pedobacter gandavensis</name>
    <dbReference type="NCBI Taxonomy" id="2679963"/>
    <lineage>
        <taxon>Bacteria</taxon>
        <taxon>Pseudomonadati</taxon>
        <taxon>Bacteroidota</taxon>
        <taxon>Sphingobacteriia</taxon>
        <taxon>Sphingobacteriales</taxon>
        <taxon>Sphingobacteriaceae</taxon>
        <taxon>Pedobacter</taxon>
    </lineage>
</organism>
<evidence type="ECO:0000259" key="7">
    <source>
        <dbReference type="Pfam" id="PF07980"/>
    </source>
</evidence>
<feature type="signal peptide" evidence="6">
    <location>
        <begin position="1"/>
        <end position="19"/>
    </location>
</feature>
<dbReference type="EMBL" id="WNXC01000001">
    <property type="protein sequence ID" value="MBB2147906.1"/>
    <property type="molecule type" value="Genomic_DNA"/>
</dbReference>
<keyword evidence="3 6" id="KW-0732">Signal</keyword>